<dbReference type="Proteomes" id="UP001233172">
    <property type="component" value="Unassembled WGS sequence"/>
</dbReference>
<proteinExistence type="predicted"/>
<protein>
    <submittedName>
        <fullName evidence="1">Uncharacterized protein</fullName>
    </submittedName>
</protein>
<evidence type="ECO:0000313" key="1">
    <source>
        <dbReference type="EMBL" id="KAK0061201.1"/>
    </source>
</evidence>
<sequence>MPTNRKEIIFVVFPPTDVVRRSDLSPEPVPQQSCHRGQTTWLLELGLTNPRVK</sequence>
<organism evidence="1 2">
    <name type="scientific">Biomphalaria pfeifferi</name>
    <name type="common">Bloodfluke planorb</name>
    <name type="synonym">Freshwater snail</name>
    <dbReference type="NCBI Taxonomy" id="112525"/>
    <lineage>
        <taxon>Eukaryota</taxon>
        <taxon>Metazoa</taxon>
        <taxon>Spiralia</taxon>
        <taxon>Lophotrochozoa</taxon>
        <taxon>Mollusca</taxon>
        <taxon>Gastropoda</taxon>
        <taxon>Heterobranchia</taxon>
        <taxon>Euthyneura</taxon>
        <taxon>Panpulmonata</taxon>
        <taxon>Hygrophila</taxon>
        <taxon>Lymnaeoidea</taxon>
        <taxon>Planorbidae</taxon>
        <taxon>Biomphalaria</taxon>
    </lineage>
</organism>
<gene>
    <name evidence="1" type="ORF">Bpfe_009362</name>
</gene>
<accession>A0AAD8BV23</accession>
<keyword evidence="2" id="KW-1185">Reference proteome</keyword>
<dbReference type="EMBL" id="JASAOG010000031">
    <property type="protein sequence ID" value="KAK0061201.1"/>
    <property type="molecule type" value="Genomic_DNA"/>
</dbReference>
<name>A0AAD8BV23_BIOPF</name>
<comment type="caution">
    <text evidence="1">The sequence shown here is derived from an EMBL/GenBank/DDBJ whole genome shotgun (WGS) entry which is preliminary data.</text>
</comment>
<dbReference type="AlphaFoldDB" id="A0AAD8BV23"/>
<feature type="non-terminal residue" evidence="1">
    <location>
        <position position="53"/>
    </location>
</feature>
<reference evidence="1" key="1">
    <citation type="journal article" date="2023" name="PLoS Negl. Trop. Dis.">
        <title>A genome sequence for Biomphalaria pfeifferi, the major vector snail for the human-infecting parasite Schistosoma mansoni.</title>
        <authorList>
            <person name="Bu L."/>
            <person name="Lu L."/>
            <person name="Laidemitt M.R."/>
            <person name="Zhang S.M."/>
            <person name="Mutuku M."/>
            <person name="Mkoji G."/>
            <person name="Steinauer M."/>
            <person name="Loker E.S."/>
        </authorList>
    </citation>
    <scope>NUCLEOTIDE SEQUENCE</scope>
    <source>
        <strain evidence="1">KasaAsao</strain>
    </source>
</reference>
<evidence type="ECO:0000313" key="2">
    <source>
        <dbReference type="Proteomes" id="UP001233172"/>
    </source>
</evidence>
<reference evidence="1" key="2">
    <citation type="submission" date="2023-04" db="EMBL/GenBank/DDBJ databases">
        <authorList>
            <person name="Bu L."/>
            <person name="Lu L."/>
            <person name="Laidemitt M.R."/>
            <person name="Zhang S.M."/>
            <person name="Mutuku M."/>
            <person name="Mkoji G."/>
            <person name="Steinauer M."/>
            <person name="Loker E.S."/>
        </authorList>
    </citation>
    <scope>NUCLEOTIDE SEQUENCE</scope>
    <source>
        <strain evidence="1">KasaAsao</strain>
        <tissue evidence="1">Whole Snail</tissue>
    </source>
</reference>